<proteinExistence type="predicted"/>
<organism evidence="2 3">
    <name type="scientific">Tropilaelaps mercedesae</name>
    <dbReference type="NCBI Taxonomy" id="418985"/>
    <lineage>
        <taxon>Eukaryota</taxon>
        <taxon>Metazoa</taxon>
        <taxon>Ecdysozoa</taxon>
        <taxon>Arthropoda</taxon>
        <taxon>Chelicerata</taxon>
        <taxon>Arachnida</taxon>
        <taxon>Acari</taxon>
        <taxon>Parasitiformes</taxon>
        <taxon>Mesostigmata</taxon>
        <taxon>Gamasina</taxon>
        <taxon>Dermanyssoidea</taxon>
        <taxon>Laelapidae</taxon>
        <taxon>Tropilaelaps</taxon>
    </lineage>
</organism>
<name>A0A1V9XT82_9ACAR</name>
<evidence type="ECO:0000313" key="3">
    <source>
        <dbReference type="Proteomes" id="UP000192247"/>
    </source>
</evidence>
<dbReference type="EMBL" id="MNPL01004526">
    <property type="protein sequence ID" value="OQR76689.1"/>
    <property type="molecule type" value="Genomic_DNA"/>
</dbReference>
<keyword evidence="1" id="KW-0812">Transmembrane</keyword>
<dbReference type="InParanoid" id="A0A1V9XT82"/>
<sequence>MSYTMTVKAVILIMLVLVSVVALVKTAKLLQRARRDDGIPLVPFMEDCFYGQRGCIQFCAGCGFRSGFCSEVFSCHCVR</sequence>
<protein>
    <submittedName>
        <fullName evidence="2">Uncharacterized protein</fullName>
    </submittedName>
</protein>
<evidence type="ECO:0000313" key="2">
    <source>
        <dbReference type="EMBL" id="OQR76689.1"/>
    </source>
</evidence>
<keyword evidence="3" id="KW-1185">Reference proteome</keyword>
<keyword evidence="1" id="KW-0472">Membrane</keyword>
<dbReference type="Proteomes" id="UP000192247">
    <property type="component" value="Unassembled WGS sequence"/>
</dbReference>
<comment type="caution">
    <text evidence="2">The sequence shown here is derived from an EMBL/GenBank/DDBJ whole genome shotgun (WGS) entry which is preliminary data.</text>
</comment>
<accession>A0A1V9XT82</accession>
<keyword evidence="1" id="KW-1133">Transmembrane helix</keyword>
<reference evidence="2 3" key="1">
    <citation type="journal article" date="2017" name="Gigascience">
        <title>Draft genome of the honey bee ectoparasitic mite, Tropilaelaps mercedesae, is shaped by the parasitic life history.</title>
        <authorList>
            <person name="Dong X."/>
            <person name="Armstrong S.D."/>
            <person name="Xia D."/>
            <person name="Makepeace B.L."/>
            <person name="Darby A.C."/>
            <person name="Kadowaki T."/>
        </authorList>
    </citation>
    <scope>NUCLEOTIDE SEQUENCE [LARGE SCALE GENOMIC DNA]</scope>
    <source>
        <strain evidence="2">Wuxi-XJTLU</strain>
    </source>
</reference>
<evidence type="ECO:0000256" key="1">
    <source>
        <dbReference type="SAM" id="Phobius"/>
    </source>
</evidence>
<feature type="transmembrane region" description="Helical" evidence="1">
    <location>
        <begin position="6"/>
        <end position="24"/>
    </location>
</feature>
<dbReference type="AlphaFoldDB" id="A0A1V9XT82"/>
<gene>
    <name evidence="2" type="ORF">BIW11_07616</name>
</gene>